<evidence type="ECO:0000313" key="10">
    <source>
        <dbReference type="Proteomes" id="UP000801492"/>
    </source>
</evidence>
<keyword evidence="4" id="KW-0540">Nuclease</keyword>
<dbReference type="OrthoDB" id="6761337at2759"/>
<sequence length="256" mass="29339">MGKIAEDFYNLWQFPNCLGALNGQHISFRAPVSDRSYYYNYKGFHSIVLLAMCDARYKFTYVNVGTNGRINDGGVFQQSLLQKALNNPHNSLNFPQDKELPGQKCKVPFVIIADDAFPLSKRLIKPYSSRGLTEDCKIFYYYRLSRARRMIESSFGLLVNRFRVLLNPINLSAEKVEIITLACVVLHNYLICNNNEKYAESILEESHVNDSLMPLGQQGSNNSSLETRLIRDEFKNFFNTSGAVPWQQQAIRNNNL</sequence>
<dbReference type="GO" id="GO:0005634">
    <property type="term" value="C:nucleus"/>
    <property type="evidence" value="ECO:0007669"/>
    <property type="project" value="UniProtKB-SubCell"/>
</dbReference>
<dbReference type="PANTHER" id="PTHR22930">
    <property type="match status" value="1"/>
</dbReference>
<dbReference type="GO" id="GO:0046872">
    <property type="term" value="F:metal ion binding"/>
    <property type="evidence" value="ECO:0007669"/>
    <property type="project" value="UniProtKB-KW"/>
</dbReference>
<evidence type="ECO:0000256" key="3">
    <source>
        <dbReference type="ARBA" id="ARBA00006958"/>
    </source>
</evidence>
<organism evidence="9 10">
    <name type="scientific">Ignelater luminosus</name>
    <name type="common">Cucubano</name>
    <name type="synonym">Pyrophorus luminosus</name>
    <dbReference type="NCBI Taxonomy" id="2038154"/>
    <lineage>
        <taxon>Eukaryota</taxon>
        <taxon>Metazoa</taxon>
        <taxon>Ecdysozoa</taxon>
        <taxon>Arthropoda</taxon>
        <taxon>Hexapoda</taxon>
        <taxon>Insecta</taxon>
        <taxon>Pterygota</taxon>
        <taxon>Neoptera</taxon>
        <taxon>Endopterygota</taxon>
        <taxon>Coleoptera</taxon>
        <taxon>Polyphaga</taxon>
        <taxon>Elateriformia</taxon>
        <taxon>Elateroidea</taxon>
        <taxon>Elateridae</taxon>
        <taxon>Agrypninae</taxon>
        <taxon>Pyrophorini</taxon>
        <taxon>Ignelater</taxon>
    </lineage>
</organism>
<evidence type="ECO:0000256" key="4">
    <source>
        <dbReference type="ARBA" id="ARBA00022722"/>
    </source>
</evidence>
<evidence type="ECO:0000259" key="8">
    <source>
        <dbReference type="Pfam" id="PF13359"/>
    </source>
</evidence>
<reference evidence="9" key="1">
    <citation type="submission" date="2019-08" db="EMBL/GenBank/DDBJ databases">
        <title>The genome of the North American firefly Photinus pyralis.</title>
        <authorList>
            <consortium name="Photinus pyralis genome working group"/>
            <person name="Fallon T.R."/>
            <person name="Sander Lower S.E."/>
            <person name="Weng J.-K."/>
        </authorList>
    </citation>
    <scope>NUCLEOTIDE SEQUENCE</scope>
    <source>
        <strain evidence="9">TRF0915ILg1</strain>
        <tissue evidence="9">Whole body</tissue>
    </source>
</reference>
<evidence type="ECO:0000256" key="5">
    <source>
        <dbReference type="ARBA" id="ARBA00022723"/>
    </source>
</evidence>
<dbReference type="PANTHER" id="PTHR22930:SF269">
    <property type="entry name" value="NUCLEASE HARBI1-LIKE PROTEIN"/>
    <property type="match status" value="1"/>
</dbReference>
<dbReference type="Proteomes" id="UP000801492">
    <property type="component" value="Unassembled WGS sequence"/>
</dbReference>
<keyword evidence="7" id="KW-0539">Nucleus</keyword>
<dbReference type="GO" id="GO:0016787">
    <property type="term" value="F:hydrolase activity"/>
    <property type="evidence" value="ECO:0007669"/>
    <property type="project" value="UniProtKB-KW"/>
</dbReference>
<keyword evidence="10" id="KW-1185">Reference proteome</keyword>
<keyword evidence="6" id="KW-0378">Hydrolase</keyword>
<proteinExistence type="inferred from homology"/>
<protein>
    <recommendedName>
        <fullName evidence="8">DDE Tnp4 domain-containing protein</fullName>
    </recommendedName>
</protein>
<feature type="domain" description="DDE Tnp4" evidence="8">
    <location>
        <begin position="23"/>
        <end position="188"/>
    </location>
</feature>
<evidence type="ECO:0000256" key="7">
    <source>
        <dbReference type="ARBA" id="ARBA00023242"/>
    </source>
</evidence>
<dbReference type="GO" id="GO:0004518">
    <property type="term" value="F:nuclease activity"/>
    <property type="evidence" value="ECO:0007669"/>
    <property type="project" value="UniProtKB-KW"/>
</dbReference>
<dbReference type="EMBL" id="VTPC01002142">
    <property type="protein sequence ID" value="KAF2900512.1"/>
    <property type="molecule type" value="Genomic_DNA"/>
</dbReference>
<dbReference type="Pfam" id="PF13359">
    <property type="entry name" value="DDE_Tnp_4"/>
    <property type="match status" value="1"/>
</dbReference>
<comment type="subcellular location">
    <subcellularLocation>
        <location evidence="2">Nucleus</location>
    </subcellularLocation>
</comment>
<dbReference type="InterPro" id="IPR045249">
    <property type="entry name" value="HARBI1-like"/>
</dbReference>
<keyword evidence="5" id="KW-0479">Metal-binding</keyword>
<evidence type="ECO:0000313" key="9">
    <source>
        <dbReference type="EMBL" id="KAF2900512.1"/>
    </source>
</evidence>
<dbReference type="AlphaFoldDB" id="A0A8K0DBH6"/>
<evidence type="ECO:0000256" key="2">
    <source>
        <dbReference type="ARBA" id="ARBA00004123"/>
    </source>
</evidence>
<gene>
    <name evidence="9" type="ORF">ILUMI_05673</name>
</gene>
<accession>A0A8K0DBH6</accession>
<comment type="caution">
    <text evidence="9">The sequence shown here is derived from an EMBL/GenBank/DDBJ whole genome shotgun (WGS) entry which is preliminary data.</text>
</comment>
<name>A0A8K0DBH6_IGNLU</name>
<dbReference type="InterPro" id="IPR027806">
    <property type="entry name" value="HARBI1_dom"/>
</dbReference>
<comment type="similarity">
    <text evidence="3">Belongs to the HARBI1 family.</text>
</comment>
<comment type="cofactor">
    <cofactor evidence="1">
        <name>a divalent metal cation</name>
        <dbReference type="ChEBI" id="CHEBI:60240"/>
    </cofactor>
</comment>
<evidence type="ECO:0000256" key="6">
    <source>
        <dbReference type="ARBA" id="ARBA00022801"/>
    </source>
</evidence>
<evidence type="ECO:0000256" key="1">
    <source>
        <dbReference type="ARBA" id="ARBA00001968"/>
    </source>
</evidence>